<protein>
    <submittedName>
        <fullName evidence="1">Uncharacterized protein</fullName>
    </submittedName>
</protein>
<name>A0A8E6MM62_SALER</name>
<reference evidence="1" key="2">
    <citation type="submission" date="2021-05" db="EMBL/GenBank/DDBJ databases">
        <title>Whole genome PacBio Sequel sequence of Salmonella enterica subsp. enterica.</title>
        <authorList>
            <person name="Hoffmann M."/>
            <person name="Balkey M."/>
            <person name="Luo Y."/>
        </authorList>
    </citation>
    <scope>NUCLEOTIDE SEQUENCE</scope>
    <source>
        <strain evidence="1">CFSAN001015</strain>
    </source>
</reference>
<dbReference type="AlphaFoldDB" id="A0A8E6MM62"/>
<gene>
    <name evidence="1" type="ORF">AIT66_05245</name>
</gene>
<accession>A0A8E6MM62</accession>
<reference evidence="1" key="1">
    <citation type="submission" date="2018-07" db="EMBL/GenBank/DDBJ databases">
        <authorList>
            <consortium name="GenomeTrakr network: Whole genome sequencing for foodborne pathogen traceback"/>
        </authorList>
    </citation>
    <scope>NUCLEOTIDE SEQUENCE</scope>
    <source>
        <strain evidence="1">CFSAN001015</strain>
    </source>
</reference>
<organism evidence="1">
    <name type="scientific">Salmonella enterica subsp. salamae</name>
    <dbReference type="NCBI Taxonomy" id="59202"/>
    <lineage>
        <taxon>Bacteria</taxon>
        <taxon>Pseudomonadati</taxon>
        <taxon>Pseudomonadota</taxon>
        <taxon>Gammaproteobacteria</taxon>
        <taxon>Enterobacterales</taxon>
        <taxon>Enterobacteriaceae</taxon>
        <taxon>Salmonella</taxon>
    </lineage>
</organism>
<sequence>MGTGFFVPDDGLRGALNGYCAGWIYFNTITYDDFYLRDDCFIAINSVSLRRPEFFHSLIIGSERFAQVVYLHFLHPDFVGWHSLYLFNP</sequence>
<proteinExistence type="predicted"/>
<evidence type="ECO:0000313" key="1">
    <source>
        <dbReference type="EMBL" id="QVP51311.1"/>
    </source>
</evidence>
<dbReference type="EMBL" id="CP074596">
    <property type="protein sequence ID" value="QVP51311.1"/>
    <property type="molecule type" value="Genomic_DNA"/>
</dbReference>